<protein>
    <submittedName>
        <fullName evidence="1">Uncharacterized protein</fullName>
    </submittedName>
</protein>
<name>X6MNU1_RETFI</name>
<sequence length="85" mass="9562">MSKNTYAHVLENYDVKITAKGAFIPPGRSAKPGQDKLHLIIDGRDERDTELAVRELKQMLNDELRKNQSTHKHGNVGTYGKFAVV</sequence>
<gene>
    <name evidence="1" type="ORF">RFI_21852</name>
</gene>
<proteinExistence type="predicted"/>
<accession>X6MNU1</accession>
<dbReference type="Proteomes" id="UP000023152">
    <property type="component" value="Unassembled WGS sequence"/>
</dbReference>
<evidence type="ECO:0000313" key="2">
    <source>
        <dbReference type="Proteomes" id="UP000023152"/>
    </source>
</evidence>
<comment type="caution">
    <text evidence="1">The sequence shown here is derived from an EMBL/GenBank/DDBJ whole genome shotgun (WGS) entry which is preliminary data.</text>
</comment>
<evidence type="ECO:0000313" key="1">
    <source>
        <dbReference type="EMBL" id="ETO15514.1"/>
    </source>
</evidence>
<keyword evidence="2" id="KW-1185">Reference proteome</keyword>
<reference evidence="1 2" key="1">
    <citation type="journal article" date="2013" name="Curr. Biol.">
        <title>The Genome of the Foraminiferan Reticulomyxa filosa.</title>
        <authorList>
            <person name="Glockner G."/>
            <person name="Hulsmann N."/>
            <person name="Schleicher M."/>
            <person name="Noegel A.A."/>
            <person name="Eichinger L."/>
            <person name="Gallinger C."/>
            <person name="Pawlowski J."/>
            <person name="Sierra R."/>
            <person name="Euteneuer U."/>
            <person name="Pillet L."/>
            <person name="Moustafa A."/>
            <person name="Platzer M."/>
            <person name="Groth M."/>
            <person name="Szafranski K."/>
            <person name="Schliwa M."/>
        </authorList>
    </citation>
    <scope>NUCLEOTIDE SEQUENCE [LARGE SCALE GENOMIC DNA]</scope>
</reference>
<organism evidence="1 2">
    <name type="scientific">Reticulomyxa filosa</name>
    <dbReference type="NCBI Taxonomy" id="46433"/>
    <lineage>
        <taxon>Eukaryota</taxon>
        <taxon>Sar</taxon>
        <taxon>Rhizaria</taxon>
        <taxon>Retaria</taxon>
        <taxon>Foraminifera</taxon>
        <taxon>Monothalamids</taxon>
        <taxon>Reticulomyxidae</taxon>
        <taxon>Reticulomyxa</taxon>
    </lineage>
</organism>
<dbReference type="EMBL" id="ASPP01019056">
    <property type="protein sequence ID" value="ETO15514.1"/>
    <property type="molecule type" value="Genomic_DNA"/>
</dbReference>
<dbReference type="AlphaFoldDB" id="X6MNU1"/>